<evidence type="ECO:0000256" key="5">
    <source>
        <dbReference type="SAM" id="MobiDB-lite"/>
    </source>
</evidence>
<feature type="region of interest" description="Disordered" evidence="5">
    <location>
        <begin position="317"/>
        <end position="370"/>
    </location>
</feature>
<dbReference type="InterPro" id="IPR050548">
    <property type="entry name" value="PcG_chromatin_remod_factors"/>
</dbReference>
<evidence type="ECO:0000259" key="6">
    <source>
        <dbReference type="SMART" id="SM00454"/>
    </source>
</evidence>
<dbReference type="Gene3D" id="1.10.150.50">
    <property type="entry name" value="Transcription Factor, Ets-1"/>
    <property type="match status" value="1"/>
</dbReference>
<dbReference type="InterPro" id="IPR001660">
    <property type="entry name" value="SAM"/>
</dbReference>
<accession>F6QQA0</accession>
<dbReference type="SMART" id="SM00454">
    <property type="entry name" value="SAM"/>
    <property type="match status" value="1"/>
</dbReference>
<feature type="compositionally biased region" description="Low complexity" evidence="5">
    <location>
        <begin position="322"/>
        <end position="347"/>
    </location>
</feature>
<dbReference type="PROSITE" id="PS51079">
    <property type="entry name" value="MBT"/>
    <property type="match status" value="2"/>
</dbReference>
<dbReference type="HOGENOM" id="CLU_015000_1_0_1"/>
<dbReference type="GO" id="GO:0003682">
    <property type="term" value="F:chromatin binding"/>
    <property type="evidence" value="ECO:0000318"/>
    <property type="project" value="GO_Central"/>
</dbReference>
<reference evidence="7" key="2">
    <citation type="submission" date="2025-08" db="UniProtKB">
        <authorList>
            <consortium name="Ensembl"/>
        </authorList>
    </citation>
    <scope>IDENTIFICATION</scope>
</reference>
<evidence type="ECO:0000256" key="2">
    <source>
        <dbReference type="ARBA" id="ARBA00022737"/>
    </source>
</evidence>
<dbReference type="AlphaFoldDB" id="F6QQA0"/>
<dbReference type="Proteomes" id="UP000008144">
    <property type="component" value="Unassembled WGS sequence"/>
</dbReference>
<dbReference type="FunCoup" id="F6QQA0">
    <property type="interactions" value="17"/>
</dbReference>
<dbReference type="CDD" id="cd20092">
    <property type="entry name" value="MBT_dScm-like_rpt2"/>
    <property type="match status" value="1"/>
</dbReference>
<dbReference type="GO" id="GO:0045892">
    <property type="term" value="P:negative regulation of DNA-templated transcription"/>
    <property type="evidence" value="ECO:0000318"/>
    <property type="project" value="GO_Central"/>
</dbReference>
<feature type="region of interest" description="Disordered" evidence="5">
    <location>
        <begin position="1"/>
        <end position="25"/>
    </location>
</feature>
<feature type="compositionally biased region" description="Low complexity" evidence="5">
    <location>
        <begin position="562"/>
        <end position="574"/>
    </location>
</feature>
<reference evidence="8" key="1">
    <citation type="journal article" date="2002" name="Science">
        <title>The draft genome of Ciona intestinalis: insights into chordate and vertebrate origins.</title>
        <authorList>
            <person name="Dehal P."/>
            <person name="Satou Y."/>
            <person name="Campbell R.K."/>
            <person name="Chapman J."/>
            <person name="Degnan B."/>
            <person name="De Tomaso A."/>
            <person name="Davidson B."/>
            <person name="Di Gregorio A."/>
            <person name="Gelpke M."/>
            <person name="Goodstein D.M."/>
            <person name="Harafuji N."/>
            <person name="Hastings K.E."/>
            <person name="Ho I."/>
            <person name="Hotta K."/>
            <person name="Huang W."/>
            <person name="Kawashima T."/>
            <person name="Lemaire P."/>
            <person name="Martinez D."/>
            <person name="Meinertzhagen I.A."/>
            <person name="Necula S."/>
            <person name="Nonaka M."/>
            <person name="Putnam N."/>
            <person name="Rash S."/>
            <person name="Saiga H."/>
            <person name="Satake M."/>
            <person name="Terry A."/>
            <person name="Yamada L."/>
            <person name="Wang H.G."/>
            <person name="Awazu S."/>
            <person name="Azumi K."/>
            <person name="Boore J."/>
            <person name="Branno M."/>
            <person name="Chin-Bow S."/>
            <person name="DeSantis R."/>
            <person name="Doyle S."/>
            <person name="Francino P."/>
            <person name="Keys D.N."/>
            <person name="Haga S."/>
            <person name="Hayashi H."/>
            <person name="Hino K."/>
            <person name="Imai K.S."/>
            <person name="Inaba K."/>
            <person name="Kano S."/>
            <person name="Kobayashi K."/>
            <person name="Kobayashi M."/>
            <person name="Lee B.I."/>
            <person name="Makabe K.W."/>
            <person name="Manohar C."/>
            <person name="Matassi G."/>
            <person name="Medina M."/>
            <person name="Mochizuki Y."/>
            <person name="Mount S."/>
            <person name="Morishita T."/>
            <person name="Miura S."/>
            <person name="Nakayama A."/>
            <person name="Nishizaka S."/>
            <person name="Nomoto H."/>
            <person name="Ohta F."/>
            <person name="Oishi K."/>
            <person name="Rigoutsos I."/>
            <person name="Sano M."/>
            <person name="Sasaki A."/>
            <person name="Sasakura Y."/>
            <person name="Shoguchi E."/>
            <person name="Shin-i T."/>
            <person name="Spagnuolo A."/>
            <person name="Stainier D."/>
            <person name="Suzuki M.M."/>
            <person name="Tassy O."/>
            <person name="Takatori N."/>
            <person name="Tokuoka M."/>
            <person name="Yagi K."/>
            <person name="Yoshizaki F."/>
            <person name="Wada S."/>
            <person name="Zhang C."/>
            <person name="Hyatt P.D."/>
            <person name="Larimer F."/>
            <person name="Detter C."/>
            <person name="Doggett N."/>
            <person name="Glavina T."/>
            <person name="Hawkins T."/>
            <person name="Richardson P."/>
            <person name="Lucas S."/>
            <person name="Kohara Y."/>
            <person name="Levine M."/>
            <person name="Satoh N."/>
            <person name="Rokhsar D.S."/>
        </authorList>
    </citation>
    <scope>NUCLEOTIDE SEQUENCE [LARGE SCALE GENOMIC DNA]</scope>
</reference>
<sequence length="713" mass="78534">MSRRASNESSKSSNSTIGSNRKIKASKMDSGEFSWERYLQHTGMKPADLVCFKQTSDKIPLDNKFEVSQKLETTDARNPSAISVATIVAIQGPRLCLRLDGTDGCNDFWRLCDSKDIFPLGTCAAHGGLLQPPLGFTKNVSTWPSFLQRTLQGGHHADSSCFLQEPKGPDENMFEVGMKLEAIDRKNPHLICPATIGDVDGDQVFISFDGWRGTFDYWATYDSRDLFPVGWCNINDHPIQQPGFKGENPVVGEKLRHLAEQSKRQTRSVTNQPEPKSSNQKDIAPPSAPTKPTRRRDKVLRREVKKVVDDKSYKVVEKKETAASSNVASDSSNSSEESDSSQDFNDSAIKVEKNEEETTEPTTTTTEIPSSCKTEVKTENQLNQLSVYEIQRLERKARKRRRKQKRILKVLRRAGLVEGEVPDVGGLSAEQLALLSSPRKRKISTNEGDFMLSKYLKKKKKRKAADSSSYTRMEGFGVKVNDIISKSPISPTSPSFLDVVGSTPTSLFGAGKSPILRGATQGWPTKLGSVVTSDNKLGRFDIPSSEGATVDKPAASTGCVSTTTTPGDPVTTATLDRSTPPPSVSSTTNPPNVEENNVSSTTNPPSRPPSVNPHDPKPCEVVTSTRPLDKPRSRNPTKWSVNDVVSYIGEREPALQPHLHLFNKHEIDGAALLLLNNNNIVKFMSLKLGPTLKLCSLVEGLKEKVARHCKRHK</sequence>
<dbReference type="GO" id="GO:0005634">
    <property type="term" value="C:nucleus"/>
    <property type="evidence" value="ECO:0000318"/>
    <property type="project" value="GO_Central"/>
</dbReference>
<feature type="repeat" description="MBT" evidence="4">
    <location>
        <begin position="33"/>
        <end position="133"/>
    </location>
</feature>
<protein>
    <recommendedName>
        <fullName evidence="6">SAM domain-containing protein</fullName>
    </recommendedName>
</protein>
<dbReference type="CDD" id="cd20091">
    <property type="entry name" value="MBT_dScm-like_rpt1"/>
    <property type="match status" value="1"/>
</dbReference>
<reference evidence="7" key="3">
    <citation type="submission" date="2025-09" db="UniProtKB">
        <authorList>
            <consortium name="Ensembl"/>
        </authorList>
    </citation>
    <scope>IDENTIFICATION</scope>
</reference>
<keyword evidence="8" id="KW-1185">Reference proteome</keyword>
<feature type="compositionally biased region" description="Polar residues" evidence="5">
    <location>
        <begin position="267"/>
        <end position="281"/>
    </location>
</feature>
<feature type="region of interest" description="Disordered" evidence="5">
    <location>
        <begin position="259"/>
        <end position="303"/>
    </location>
</feature>
<dbReference type="InterPro" id="IPR004092">
    <property type="entry name" value="Mbt"/>
</dbReference>
<dbReference type="GeneTree" id="ENSGT00940000169232"/>
<feature type="compositionally biased region" description="Low complexity" evidence="5">
    <location>
        <begin position="7"/>
        <end position="20"/>
    </location>
</feature>
<dbReference type="InterPro" id="IPR013761">
    <property type="entry name" value="SAM/pointed_sf"/>
</dbReference>
<dbReference type="SUPFAM" id="SSF47769">
    <property type="entry name" value="SAM/Pointed domain"/>
    <property type="match status" value="1"/>
</dbReference>
<evidence type="ECO:0000256" key="3">
    <source>
        <dbReference type="ARBA" id="ARBA00023242"/>
    </source>
</evidence>
<dbReference type="Gene3D" id="2.30.30.140">
    <property type="match status" value="2"/>
</dbReference>
<evidence type="ECO:0000256" key="1">
    <source>
        <dbReference type="ARBA" id="ARBA00004123"/>
    </source>
</evidence>
<dbReference type="Pfam" id="PF00536">
    <property type="entry name" value="SAM_1"/>
    <property type="match status" value="1"/>
</dbReference>
<dbReference type="OMA" id="MPRGQTT"/>
<dbReference type="SMART" id="SM00561">
    <property type="entry name" value="MBT"/>
    <property type="match status" value="2"/>
</dbReference>
<feature type="region of interest" description="Disordered" evidence="5">
    <location>
        <begin position="535"/>
        <end position="637"/>
    </location>
</feature>
<comment type="subcellular location">
    <subcellularLocation>
        <location evidence="1">Nucleus</location>
    </subcellularLocation>
</comment>
<feature type="repeat" description="MBT" evidence="4">
    <location>
        <begin position="141"/>
        <end position="242"/>
    </location>
</feature>
<dbReference type="GO" id="GO:0042393">
    <property type="term" value="F:histone binding"/>
    <property type="evidence" value="ECO:0000318"/>
    <property type="project" value="GO_Central"/>
</dbReference>
<name>F6QQA0_CIOIN</name>
<feature type="compositionally biased region" description="Low complexity" evidence="5">
    <location>
        <begin position="584"/>
        <end position="604"/>
    </location>
</feature>
<evidence type="ECO:0000313" key="7">
    <source>
        <dbReference type="Ensembl" id="ENSCINP00000025543.2"/>
    </source>
</evidence>
<evidence type="ECO:0000313" key="8">
    <source>
        <dbReference type="Proteomes" id="UP000008144"/>
    </source>
</evidence>
<keyword evidence="2" id="KW-0677">Repeat</keyword>
<dbReference type="InParanoid" id="F6QQA0"/>
<organism evidence="7 8">
    <name type="scientific">Ciona intestinalis</name>
    <name type="common">Transparent sea squirt</name>
    <name type="synonym">Ascidia intestinalis</name>
    <dbReference type="NCBI Taxonomy" id="7719"/>
    <lineage>
        <taxon>Eukaryota</taxon>
        <taxon>Metazoa</taxon>
        <taxon>Chordata</taxon>
        <taxon>Tunicata</taxon>
        <taxon>Ascidiacea</taxon>
        <taxon>Phlebobranchia</taxon>
        <taxon>Cionidae</taxon>
        <taxon>Ciona</taxon>
    </lineage>
</organism>
<dbReference type="PANTHER" id="PTHR12247">
    <property type="entry name" value="POLYCOMB GROUP PROTEIN"/>
    <property type="match status" value="1"/>
</dbReference>
<proteinExistence type="predicted"/>
<keyword evidence="3" id="KW-0539">Nucleus</keyword>
<dbReference type="PANTHER" id="PTHR12247:SF132">
    <property type="entry name" value="POLYCOMB PROTEIN SCM"/>
    <property type="match status" value="1"/>
</dbReference>
<feature type="domain" description="SAM" evidence="6">
    <location>
        <begin position="636"/>
        <end position="704"/>
    </location>
</feature>
<dbReference type="SUPFAM" id="SSF63748">
    <property type="entry name" value="Tudor/PWWP/MBT"/>
    <property type="match status" value="2"/>
</dbReference>
<dbReference type="Pfam" id="PF02820">
    <property type="entry name" value="MBT"/>
    <property type="match status" value="2"/>
</dbReference>
<evidence type="ECO:0000256" key="4">
    <source>
        <dbReference type="PROSITE-ProRule" id="PRU00459"/>
    </source>
</evidence>
<dbReference type="STRING" id="7719.ENSCINP00000025543"/>
<dbReference type="Ensembl" id="ENSCINT00000025789.2">
    <property type="protein sequence ID" value="ENSCINP00000025543.2"/>
    <property type="gene ID" value="ENSCING00000002819.3"/>
</dbReference>